<evidence type="ECO:0000256" key="9">
    <source>
        <dbReference type="SAM" id="MobiDB-lite"/>
    </source>
</evidence>
<dbReference type="GO" id="GO:0006508">
    <property type="term" value="P:proteolysis"/>
    <property type="evidence" value="ECO:0007669"/>
    <property type="project" value="UniProtKB-KW"/>
</dbReference>
<gene>
    <name evidence="11" type="ORF">AHMF7616_01062</name>
</gene>
<dbReference type="Pfam" id="PF00082">
    <property type="entry name" value="Peptidase_S8"/>
    <property type="match status" value="1"/>
</dbReference>
<dbReference type="PROSITE" id="PS51892">
    <property type="entry name" value="SUBTILASE"/>
    <property type="match status" value="1"/>
</dbReference>
<dbReference type="PRINTS" id="PR00839">
    <property type="entry name" value="V8PROTEASE"/>
</dbReference>
<dbReference type="SUPFAM" id="SSF52743">
    <property type="entry name" value="Subtilisin-like"/>
    <property type="match status" value="1"/>
</dbReference>
<dbReference type="InterPro" id="IPR023828">
    <property type="entry name" value="Peptidase_S8_Ser-AS"/>
</dbReference>
<evidence type="ECO:0000256" key="1">
    <source>
        <dbReference type="ARBA" id="ARBA00008764"/>
    </source>
</evidence>
<dbReference type="InterPro" id="IPR043504">
    <property type="entry name" value="Peptidase_S1_PA_chymotrypsin"/>
</dbReference>
<feature type="compositionally biased region" description="Low complexity" evidence="9">
    <location>
        <begin position="353"/>
        <end position="363"/>
    </location>
</feature>
<dbReference type="EMBL" id="QASA01000001">
    <property type="protein sequence ID" value="RDC62468.1"/>
    <property type="molecule type" value="Genomic_DNA"/>
</dbReference>
<dbReference type="Gene3D" id="2.40.10.10">
    <property type="entry name" value="Trypsin-like serine proteases"/>
    <property type="match status" value="2"/>
</dbReference>
<dbReference type="Proteomes" id="UP000253919">
    <property type="component" value="Unassembled WGS sequence"/>
</dbReference>
<dbReference type="AlphaFoldDB" id="A0A369QJM0"/>
<sequence>MDKSQTSVANYASDRFSASIREIERIKNGIYHNRKGQVTLTEIQSPDEAARLAQRIEREGLAPVDAVERINGVPNFQDVLVLRKILQLSESVCRVMIRSPFGGSGYGTGFLIAPNLIITNNHVLPDAETAQTSLAQFKYELLGTGASDPVTFKLRPDLFYMTSPIEKQITVPFSGLDFTIVAIETKSEEGIAVTDFQPVRLDKSLGKILDGENCIVIQHPAGDYKKVVLKDIRMLTLTDNFLIYESDTLPGSSGSMVVGLGTGEVVALHHSGVPRRNNQGQWLRKNGTVVEPGDPDDVIDWMGNEGIRISSILKAIAKIEIPKEMEQYRNQIFEIAAMPAPKETAVAPPPAPLSESAPAPELPQARPGGLQYFEVELSAMEALQEDWKTNARTFLTGLVKSEPIFPYASDADQRRFYYLTVKSDRAPWELAAEIEALPHIDTCTPDLPVYTDVASTGVNFGGQPTGQESAVDVIYNDGTATWNEDKFLEKWKDSVLCKAEIANKNWPAVRRWNWRAVKFTETQKDAKLWEAIKENIGDLKLVQFDTGYSTHSKVKEAYNLQFDMDFIDNDTDAHDELAKWFFKHPNHGTRTASLVIGGTIKPPYANEGNQGILYDSNNTLLKLIPYRIAKTVVLLGGGKELVSAVNHAVSNNADIIFMCMGSYPRPMMEKAAKLAYDNGVIWVCAAGNEVEMVVAPALYAGTIAVAAINPDEKPWSGTSYGPAVDIAAPGESVYVPFVDKDGQEIMAYGDGTSYATPHVAAAAALWKARYSAEIKKYPEKWQVVEAFRYCLQTSARKPDHYTWKENMYGKGILNIDKLLQCEPPPKEALTYAYKDVNGRAKADLGVREAIHFLWNTLKRKVTPGHQESTDFVNLTGRGRTALTALIKSQPPSGLESASPNSRIKSKQILNDYFESFQR</sequence>
<protein>
    <recommendedName>
        <fullName evidence="8">Serine protease</fullName>
        <ecNumber evidence="8">3.4.21.-</ecNumber>
    </recommendedName>
</protein>
<feature type="domain" description="Peptidase S8/S53" evidence="10">
    <location>
        <begin position="545"/>
        <end position="810"/>
    </location>
</feature>
<evidence type="ECO:0000256" key="8">
    <source>
        <dbReference type="RuleBase" id="RU004296"/>
    </source>
</evidence>
<reference evidence="11 12" key="1">
    <citation type="submission" date="2018-04" db="EMBL/GenBank/DDBJ databases">
        <title>Adhaeribacter sp. HMF7616 genome sequencing and assembly.</title>
        <authorList>
            <person name="Kang H."/>
            <person name="Kang J."/>
            <person name="Cha I."/>
            <person name="Kim H."/>
            <person name="Joh K."/>
        </authorList>
    </citation>
    <scope>NUCLEOTIDE SEQUENCE [LARGE SCALE GENOMIC DNA]</scope>
    <source>
        <strain evidence="11 12">HMF7616</strain>
    </source>
</reference>
<dbReference type="PROSITE" id="PS00138">
    <property type="entry name" value="SUBTILASE_SER"/>
    <property type="match status" value="1"/>
</dbReference>
<evidence type="ECO:0000313" key="12">
    <source>
        <dbReference type="Proteomes" id="UP000253919"/>
    </source>
</evidence>
<dbReference type="GO" id="GO:0004252">
    <property type="term" value="F:serine-type endopeptidase activity"/>
    <property type="evidence" value="ECO:0007669"/>
    <property type="project" value="UniProtKB-UniRule"/>
</dbReference>
<dbReference type="SUPFAM" id="SSF50494">
    <property type="entry name" value="Trypsin-like serine proteases"/>
    <property type="match status" value="1"/>
</dbReference>
<evidence type="ECO:0000256" key="3">
    <source>
        <dbReference type="ARBA" id="ARBA00022670"/>
    </source>
</evidence>
<dbReference type="PANTHER" id="PTHR43806">
    <property type="entry name" value="PEPTIDASE S8"/>
    <property type="match status" value="1"/>
</dbReference>
<evidence type="ECO:0000256" key="5">
    <source>
        <dbReference type="ARBA" id="ARBA00022801"/>
    </source>
</evidence>
<evidence type="ECO:0000313" key="11">
    <source>
        <dbReference type="EMBL" id="RDC62468.1"/>
    </source>
</evidence>
<dbReference type="EC" id="3.4.21.-" evidence="8"/>
<proteinExistence type="inferred from homology"/>
<dbReference type="InterPro" id="IPR008256">
    <property type="entry name" value="Peptidase_S1B"/>
</dbReference>
<organism evidence="11 12">
    <name type="scientific">Adhaeribacter pallidiroseus</name>
    <dbReference type="NCBI Taxonomy" id="2072847"/>
    <lineage>
        <taxon>Bacteria</taxon>
        <taxon>Pseudomonadati</taxon>
        <taxon>Bacteroidota</taxon>
        <taxon>Cytophagia</taxon>
        <taxon>Cytophagales</taxon>
        <taxon>Hymenobacteraceae</taxon>
        <taxon>Adhaeribacter</taxon>
    </lineage>
</organism>
<dbReference type="PANTHER" id="PTHR43806:SF11">
    <property type="entry name" value="CEREVISIN-RELATED"/>
    <property type="match status" value="1"/>
</dbReference>
<keyword evidence="12" id="KW-1185">Reference proteome</keyword>
<evidence type="ECO:0000259" key="10">
    <source>
        <dbReference type="Pfam" id="PF00082"/>
    </source>
</evidence>
<evidence type="ECO:0000256" key="7">
    <source>
        <dbReference type="PROSITE-ProRule" id="PRU01240"/>
    </source>
</evidence>
<dbReference type="InterPro" id="IPR050131">
    <property type="entry name" value="Peptidase_S8_subtilisin-like"/>
</dbReference>
<comment type="similarity">
    <text evidence="2 7">Belongs to the peptidase S8 family.</text>
</comment>
<keyword evidence="4" id="KW-0732">Signal</keyword>
<evidence type="ECO:0000256" key="4">
    <source>
        <dbReference type="ARBA" id="ARBA00022729"/>
    </source>
</evidence>
<accession>A0A369QJM0</accession>
<dbReference type="InterPro" id="IPR036852">
    <property type="entry name" value="Peptidase_S8/S53_dom_sf"/>
</dbReference>
<comment type="caution">
    <text evidence="11">The sequence shown here is derived from an EMBL/GenBank/DDBJ whole genome shotgun (WGS) entry which is preliminary data.</text>
</comment>
<feature type="region of interest" description="Disordered" evidence="9">
    <location>
        <begin position="343"/>
        <end position="364"/>
    </location>
</feature>
<dbReference type="Gene3D" id="3.40.50.200">
    <property type="entry name" value="Peptidase S8/S53 domain"/>
    <property type="match status" value="1"/>
</dbReference>
<evidence type="ECO:0000256" key="6">
    <source>
        <dbReference type="ARBA" id="ARBA00022825"/>
    </source>
</evidence>
<feature type="active site" description="Charge relay system" evidence="7">
    <location>
        <position position="753"/>
    </location>
</feature>
<name>A0A369QJM0_9BACT</name>
<comment type="similarity">
    <text evidence="1 8">Belongs to the peptidase S1B family.</text>
</comment>
<feature type="active site" description="Charge relay system" evidence="7">
    <location>
        <position position="545"/>
    </location>
</feature>
<evidence type="ECO:0000256" key="2">
    <source>
        <dbReference type="ARBA" id="ARBA00011073"/>
    </source>
</evidence>
<dbReference type="InterPro" id="IPR009003">
    <property type="entry name" value="Peptidase_S1_PA"/>
</dbReference>
<feature type="active site" description="Charge relay system" evidence="7">
    <location>
        <position position="587"/>
    </location>
</feature>
<dbReference type="InterPro" id="IPR000209">
    <property type="entry name" value="Peptidase_S8/S53_dom"/>
</dbReference>
<keyword evidence="5 7" id="KW-0378">Hydrolase</keyword>
<keyword evidence="6 7" id="KW-0720">Serine protease</keyword>
<dbReference type="OrthoDB" id="9770276at2"/>
<dbReference type="Pfam" id="PF13365">
    <property type="entry name" value="Trypsin_2"/>
    <property type="match status" value="1"/>
</dbReference>
<keyword evidence="3 7" id="KW-0645">Protease</keyword>
<dbReference type="RefSeq" id="WP_115371911.1">
    <property type="nucleotide sequence ID" value="NZ_QASA01000001.1"/>
</dbReference>